<proteinExistence type="predicted"/>
<comment type="caution">
    <text evidence="3">The sequence shown here is derived from an EMBL/GenBank/DDBJ whole genome shotgun (WGS) entry which is preliminary data.</text>
</comment>
<feature type="compositionally biased region" description="Basic and acidic residues" evidence="1">
    <location>
        <begin position="70"/>
        <end position="94"/>
    </location>
</feature>
<evidence type="ECO:0000256" key="1">
    <source>
        <dbReference type="SAM" id="MobiDB-lite"/>
    </source>
</evidence>
<feature type="chain" id="PRO_5045601305" evidence="2">
    <location>
        <begin position="22"/>
        <end position="169"/>
    </location>
</feature>
<protein>
    <submittedName>
        <fullName evidence="3">Uncharacterized protein</fullName>
    </submittedName>
</protein>
<feature type="signal peptide" evidence="2">
    <location>
        <begin position="1"/>
        <end position="21"/>
    </location>
</feature>
<keyword evidence="4" id="KW-1185">Reference proteome</keyword>
<evidence type="ECO:0000313" key="4">
    <source>
        <dbReference type="Proteomes" id="UP000664399"/>
    </source>
</evidence>
<keyword evidence="2" id="KW-0732">Signal</keyword>
<gene>
    <name evidence="3" type="ORF">J2D75_04475</name>
</gene>
<sequence length="169" mass="17469">MKVFARIGLAATLLTCTTVMAAPGAHALTAKECHEKFKEAKADGSLKDQTYKAFKAATCDAAEPAAAKPAETKAAEPKAVESKATEAKPAETKPAETASSAKPLPASAEGAVFPSAVSAQYSKLSAGKARQKTCLDQYNANKTSNANGGLKWIQKGGGYYSVCNARLKG</sequence>
<evidence type="ECO:0000256" key="2">
    <source>
        <dbReference type="SAM" id="SignalP"/>
    </source>
</evidence>
<organism evidence="3 4">
    <name type="scientific">Acetobacter suratthaniensis</name>
    <dbReference type="NCBI Taxonomy" id="1502841"/>
    <lineage>
        <taxon>Bacteria</taxon>
        <taxon>Pseudomonadati</taxon>
        <taxon>Pseudomonadota</taxon>
        <taxon>Alphaproteobacteria</taxon>
        <taxon>Acetobacterales</taxon>
        <taxon>Acetobacteraceae</taxon>
        <taxon>Acetobacter</taxon>
    </lineage>
</organism>
<evidence type="ECO:0000313" key="3">
    <source>
        <dbReference type="EMBL" id="MBO1327730.1"/>
    </source>
</evidence>
<feature type="region of interest" description="Disordered" evidence="1">
    <location>
        <begin position="64"/>
        <end position="105"/>
    </location>
</feature>
<dbReference type="Proteomes" id="UP000664399">
    <property type="component" value="Unassembled WGS sequence"/>
</dbReference>
<accession>A0ABS3LJL1</accession>
<name>A0ABS3LJL1_9PROT</name>
<dbReference type="EMBL" id="JAFVMG010000002">
    <property type="protein sequence ID" value="MBO1327730.1"/>
    <property type="molecule type" value="Genomic_DNA"/>
</dbReference>
<reference evidence="3 4" key="1">
    <citation type="submission" date="2021-03" db="EMBL/GenBank/DDBJ databases">
        <title>The complete genome sequence of Acetobacter suratthaniensis TBRC 1719.</title>
        <authorList>
            <person name="Charoenyingcharoen P."/>
            <person name="Yukphan P."/>
        </authorList>
    </citation>
    <scope>NUCLEOTIDE SEQUENCE [LARGE SCALE GENOMIC DNA]</scope>
    <source>
        <strain evidence="3 4">TBRC 1719</strain>
    </source>
</reference>